<dbReference type="SUPFAM" id="SSF51905">
    <property type="entry name" value="FAD/NAD(P)-binding domain"/>
    <property type="match status" value="1"/>
</dbReference>
<sequence length="427" mass="47239">MKMHSYWLDTATPSGDYTQTEIPKEVDVAVVGGGYTGLSAAYHAAKAGKSVALLEAHEVMWGASGRNGGMATTGLAVGFRDAIKRYGEQRAIGYFREYNAAIDLIENLVAEHDLDVDYARTGKMTLAYKESHWAGLQQSAEALKRLVDQPVQLVDRANIRSEIGSDVYYGAMVDPLGAGMHVGKFGHELARLALEAGATIHERAEVTDLRRIGTGTMHDLTTPRGTVRAGKVIVGTSGYTGKPFGWMQRRVIPVGSFIVVTEPLPQVLVDELLPNRRMASDSKNFIYYFRITPDNRLLFGGRARFALSDPSQDRESGEILKRAMHYVFPQTRDARIDYMWGGLVDISMDQMVHAGQHDGLFYSLNYSGHGVQMANYMGKVMAEVVDGKPEANIWRDLKNPWIPGYFGNPWLHLRVGGAYFGLQDKLS</sequence>
<dbReference type="PANTHER" id="PTHR13847">
    <property type="entry name" value="SARCOSINE DEHYDROGENASE-RELATED"/>
    <property type="match status" value="1"/>
</dbReference>
<organism evidence="2 3">
    <name type="scientific">Leucobacter tardus</name>
    <dbReference type="NCBI Taxonomy" id="501483"/>
    <lineage>
        <taxon>Bacteria</taxon>
        <taxon>Bacillati</taxon>
        <taxon>Actinomycetota</taxon>
        <taxon>Actinomycetes</taxon>
        <taxon>Micrococcales</taxon>
        <taxon>Microbacteriaceae</taxon>
        <taxon>Leucobacter</taxon>
    </lineage>
</organism>
<name>A0A939TJ40_9MICO</name>
<dbReference type="Gene3D" id="3.50.50.60">
    <property type="entry name" value="FAD/NAD(P)-binding domain"/>
    <property type="match status" value="1"/>
</dbReference>
<comment type="caution">
    <text evidence="2">The sequence shown here is derived from an EMBL/GenBank/DDBJ whole genome shotgun (WGS) entry which is preliminary data.</text>
</comment>
<protein>
    <submittedName>
        <fullName evidence="2">FAD-binding oxidoreductase</fullName>
    </submittedName>
</protein>
<dbReference type="Gene3D" id="3.30.9.10">
    <property type="entry name" value="D-Amino Acid Oxidase, subunit A, domain 2"/>
    <property type="match status" value="1"/>
</dbReference>
<dbReference type="InterPro" id="IPR006076">
    <property type="entry name" value="FAD-dep_OxRdtase"/>
</dbReference>
<proteinExistence type="predicted"/>
<dbReference type="GO" id="GO:0005737">
    <property type="term" value="C:cytoplasm"/>
    <property type="evidence" value="ECO:0007669"/>
    <property type="project" value="TreeGrafter"/>
</dbReference>
<dbReference type="EMBL" id="JAGFBF010000001">
    <property type="protein sequence ID" value="MBO2988826.1"/>
    <property type="molecule type" value="Genomic_DNA"/>
</dbReference>
<feature type="domain" description="FAD dependent oxidoreductase" evidence="1">
    <location>
        <begin position="27"/>
        <end position="383"/>
    </location>
</feature>
<dbReference type="Proteomes" id="UP000668403">
    <property type="component" value="Unassembled WGS sequence"/>
</dbReference>
<accession>A0A939TJ40</accession>
<dbReference type="AlphaFoldDB" id="A0A939TJ40"/>
<evidence type="ECO:0000259" key="1">
    <source>
        <dbReference type="Pfam" id="PF01266"/>
    </source>
</evidence>
<gene>
    <name evidence="2" type="ORF">J4H85_02270</name>
</gene>
<dbReference type="PANTHER" id="PTHR13847:SF281">
    <property type="entry name" value="FAD DEPENDENT OXIDOREDUCTASE DOMAIN-CONTAINING PROTEIN"/>
    <property type="match status" value="1"/>
</dbReference>
<reference evidence="2" key="1">
    <citation type="submission" date="2021-03" db="EMBL/GenBank/DDBJ databases">
        <title>Leucobacter chromiisoli sp. nov., isolated from chromium-containing soil of chemical plant.</title>
        <authorList>
            <person name="Xu Z."/>
        </authorList>
    </citation>
    <scope>NUCLEOTIDE SEQUENCE</scope>
    <source>
        <strain evidence="2">K 70/01</strain>
    </source>
</reference>
<keyword evidence="3" id="KW-1185">Reference proteome</keyword>
<dbReference type="Pfam" id="PF01266">
    <property type="entry name" value="DAO"/>
    <property type="match status" value="1"/>
</dbReference>
<evidence type="ECO:0000313" key="3">
    <source>
        <dbReference type="Proteomes" id="UP000668403"/>
    </source>
</evidence>
<evidence type="ECO:0000313" key="2">
    <source>
        <dbReference type="EMBL" id="MBO2988826.1"/>
    </source>
</evidence>
<dbReference type="InterPro" id="IPR036188">
    <property type="entry name" value="FAD/NAD-bd_sf"/>
</dbReference>